<dbReference type="EMBL" id="CP031968">
    <property type="protein sequence ID" value="AXT46333.1"/>
    <property type="molecule type" value="Genomic_DNA"/>
</dbReference>
<dbReference type="AlphaFoldDB" id="A0AAD0RXA4"/>
<organism evidence="1 2">
    <name type="scientific">Chromobacterium rhizoryzae</name>
    <dbReference type="NCBI Taxonomy" id="1778675"/>
    <lineage>
        <taxon>Bacteria</taxon>
        <taxon>Pseudomonadati</taxon>
        <taxon>Pseudomonadota</taxon>
        <taxon>Betaproteobacteria</taxon>
        <taxon>Neisseriales</taxon>
        <taxon>Chromobacteriaceae</taxon>
        <taxon>Chromobacterium</taxon>
    </lineage>
</organism>
<evidence type="ECO:0000313" key="2">
    <source>
        <dbReference type="Proteomes" id="UP000259465"/>
    </source>
</evidence>
<protein>
    <submittedName>
        <fullName evidence="1">Uncharacterized protein</fullName>
    </submittedName>
</protein>
<sequence length="62" mass="6877">MTLEAISVSSEELDAKTFLELAEQHPEQIKRVSIVPGHLGSRSIGGRLRVEYALPFSKVLNK</sequence>
<accession>A0AAD0RXA4</accession>
<gene>
    <name evidence="1" type="ORF">D1345_09100</name>
</gene>
<reference evidence="1 2" key="1">
    <citation type="submission" date="2018-08" db="EMBL/GenBank/DDBJ databases">
        <title>Complete genome sequence of JP2-74.</title>
        <authorList>
            <person name="Wu L."/>
        </authorList>
    </citation>
    <scope>NUCLEOTIDE SEQUENCE [LARGE SCALE GENOMIC DNA]</scope>
    <source>
        <strain evidence="1 2">JP2-74</strain>
    </source>
</reference>
<evidence type="ECO:0000313" key="1">
    <source>
        <dbReference type="EMBL" id="AXT46333.1"/>
    </source>
</evidence>
<dbReference type="KEGG" id="crz:D1345_09100"/>
<keyword evidence="2" id="KW-1185">Reference proteome</keyword>
<dbReference type="Proteomes" id="UP000259465">
    <property type="component" value="Chromosome"/>
</dbReference>
<proteinExistence type="predicted"/>
<name>A0AAD0RXA4_9NEIS</name>